<comment type="caution">
    <text evidence="1">The sequence shown here is derived from an EMBL/GenBank/DDBJ whole genome shotgun (WGS) entry which is preliminary data.</text>
</comment>
<sequence length="68" mass="7263">MDGMTITYSGPLEPIIAGLYQCQGIHAEFLDDLNQEVVGCLLTTSPFNAIVISQSVRNKGSCYSALAP</sequence>
<keyword evidence="2" id="KW-1185">Reference proteome</keyword>
<reference evidence="1 2" key="1">
    <citation type="journal article" date="2023" name="Hortic Res">
        <title>Pangenome of water caltrop reveals structural variations and asymmetric subgenome divergence after allopolyploidization.</title>
        <authorList>
            <person name="Zhang X."/>
            <person name="Chen Y."/>
            <person name="Wang L."/>
            <person name="Yuan Y."/>
            <person name="Fang M."/>
            <person name="Shi L."/>
            <person name="Lu R."/>
            <person name="Comes H.P."/>
            <person name="Ma Y."/>
            <person name="Chen Y."/>
            <person name="Huang G."/>
            <person name="Zhou Y."/>
            <person name="Zheng Z."/>
            <person name="Qiu Y."/>
        </authorList>
    </citation>
    <scope>NUCLEOTIDE SEQUENCE [LARGE SCALE GENOMIC DNA]</scope>
    <source>
        <strain evidence="1">F231</strain>
    </source>
</reference>
<organism evidence="1 2">
    <name type="scientific">Trapa natans</name>
    <name type="common">Water chestnut</name>
    <dbReference type="NCBI Taxonomy" id="22666"/>
    <lineage>
        <taxon>Eukaryota</taxon>
        <taxon>Viridiplantae</taxon>
        <taxon>Streptophyta</taxon>
        <taxon>Embryophyta</taxon>
        <taxon>Tracheophyta</taxon>
        <taxon>Spermatophyta</taxon>
        <taxon>Magnoliopsida</taxon>
        <taxon>eudicotyledons</taxon>
        <taxon>Gunneridae</taxon>
        <taxon>Pentapetalae</taxon>
        <taxon>rosids</taxon>
        <taxon>malvids</taxon>
        <taxon>Myrtales</taxon>
        <taxon>Lythraceae</taxon>
        <taxon>Trapa</taxon>
    </lineage>
</organism>
<evidence type="ECO:0000313" key="2">
    <source>
        <dbReference type="Proteomes" id="UP001346149"/>
    </source>
</evidence>
<dbReference type="AlphaFoldDB" id="A0AAN7LPS0"/>
<accession>A0AAN7LPS0</accession>
<name>A0AAN7LPS0_TRANT</name>
<gene>
    <name evidence="1" type="ORF">SAY86_020403</name>
</gene>
<dbReference type="EMBL" id="JAXQNO010000011">
    <property type="protein sequence ID" value="KAK4789084.1"/>
    <property type="molecule type" value="Genomic_DNA"/>
</dbReference>
<evidence type="ECO:0000313" key="1">
    <source>
        <dbReference type="EMBL" id="KAK4789084.1"/>
    </source>
</evidence>
<protein>
    <submittedName>
        <fullName evidence="1">Uncharacterized protein</fullName>
    </submittedName>
</protein>
<dbReference type="Proteomes" id="UP001346149">
    <property type="component" value="Unassembled WGS sequence"/>
</dbReference>
<proteinExistence type="predicted"/>